<organism evidence="1">
    <name type="scientific">marine sediment metagenome</name>
    <dbReference type="NCBI Taxonomy" id="412755"/>
    <lineage>
        <taxon>unclassified sequences</taxon>
        <taxon>metagenomes</taxon>
        <taxon>ecological metagenomes</taxon>
    </lineage>
</organism>
<dbReference type="AlphaFoldDB" id="X1DR59"/>
<feature type="non-terminal residue" evidence="1">
    <location>
        <position position="34"/>
    </location>
</feature>
<sequence>TINPFVNAGAMATASLVKGENKFTIWTKIYYLMT</sequence>
<protein>
    <submittedName>
        <fullName evidence="1">Uncharacterized protein</fullName>
    </submittedName>
</protein>
<accession>X1DR59</accession>
<name>X1DR59_9ZZZZ</name>
<reference evidence="1" key="1">
    <citation type="journal article" date="2014" name="Front. Microbiol.">
        <title>High frequency of phylogenetically diverse reductive dehalogenase-homologous genes in deep subseafloor sedimentary metagenomes.</title>
        <authorList>
            <person name="Kawai M."/>
            <person name="Futagami T."/>
            <person name="Toyoda A."/>
            <person name="Takaki Y."/>
            <person name="Nishi S."/>
            <person name="Hori S."/>
            <person name="Arai W."/>
            <person name="Tsubouchi T."/>
            <person name="Morono Y."/>
            <person name="Uchiyama I."/>
            <person name="Ito T."/>
            <person name="Fujiyama A."/>
            <person name="Inagaki F."/>
            <person name="Takami H."/>
        </authorList>
    </citation>
    <scope>NUCLEOTIDE SEQUENCE</scope>
    <source>
        <strain evidence="1">Expedition CK06-06</strain>
    </source>
</reference>
<evidence type="ECO:0000313" key="1">
    <source>
        <dbReference type="EMBL" id="GAH22662.1"/>
    </source>
</evidence>
<dbReference type="EMBL" id="BART01042378">
    <property type="protein sequence ID" value="GAH22662.1"/>
    <property type="molecule type" value="Genomic_DNA"/>
</dbReference>
<proteinExistence type="predicted"/>
<comment type="caution">
    <text evidence="1">The sequence shown here is derived from an EMBL/GenBank/DDBJ whole genome shotgun (WGS) entry which is preliminary data.</text>
</comment>
<gene>
    <name evidence="1" type="ORF">S01H4_67395</name>
</gene>
<feature type="non-terminal residue" evidence="1">
    <location>
        <position position="1"/>
    </location>
</feature>